<dbReference type="GO" id="GO:0003723">
    <property type="term" value="F:RNA binding"/>
    <property type="evidence" value="ECO:0007669"/>
    <property type="project" value="InterPro"/>
</dbReference>
<dbReference type="SMART" id="SM00356">
    <property type="entry name" value="ZnF_C3H1"/>
    <property type="match status" value="2"/>
</dbReference>
<dbReference type="GO" id="GO:0008270">
    <property type="term" value="F:zinc ion binding"/>
    <property type="evidence" value="ECO:0007669"/>
    <property type="project" value="UniProtKB-KW"/>
</dbReference>
<keyword evidence="8" id="KW-1185">Reference proteome</keyword>
<evidence type="ECO:0000259" key="6">
    <source>
        <dbReference type="PROSITE" id="PS50103"/>
    </source>
</evidence>
<keyword evidence="2" id="KW-0677">Repeat</keyword>
<keyword evidence="4 5" id="KW-0862">Zinc</keyword>
<name>A0A1E4TFY4_9ASCO</name>
<dbReference type="OrthoDB" id="423462at2759"/>
<proteinExistence type="predicted"/>
<dbReference type="GO" id="GO:0000243">
    <property type="term" value="C:commitment complex"/>
    <property type="evidence" value="ECO:0007669"/>
    <property type="project" value="EnsemblFungi"/>
</dbReference>
<evidence type="ECO:0000313" key="8">
    <source>
        <dbReference type="Proteomes" id="UP000095023"/>
    </source>
</evidence>
<dbReference type="Proteomes" id="UP000095023">
    <property type="component" value="Unassembled WGS sequence"/>
</dbReference>
<evidence type="ECO:0000256" key="5">
    <source>
        <dbReference type="PROSITE-ProRule" id="PRU00723"/>
    </source>
</evidence>
<accession>A0A1E4TFY4</accession>
<evidence type="ECO:0000256" key="4">
    <source>
        <dbReference type="ARBA" id="ARBA00022833"/>
    </source>
</evidence>
<dbReference type="GO" id="GO:0089701">
    <property type="term" value="C:U2AF complex"/>
    <property type="evidence" value="ECO:0007669"/>
    <property type="project" value="EnsemblFungi"/>
</dbReference>
<dbReference type="InterPro" id="IPR000571">
    <property type="entry name" value="Znf_CCCH"/>
</dbReference>
<dbReference type="InterPro" id="IPR009145">
    <property type="entry name" value="U2AF_small"/>
</dbReference>
<evidence type="ECO:0000256" key="2">
    <source>
        <dbReference type="ARBA" id="ARBA00022737"/>
    </source>
</evidence>
<sequence length="177" mass="20213">MEPPEVVCEFYAKIGACRHGKNCTKKHIDPQKSNTMVCVGLAKKRLEQLQLLPQQNQTEAYNDIFADIYHEAVQISPVINMLICENQSDHLAGNVYLQFPNPYDAEKAVNGLNAKWYDGRPVFARLTPMRRLTDAICVEHDENTCSRGGQCNYIHNKRPSKDLEMALHLYRSSSHNH</sequence>
<dbReference type="InterPro" id="IPR012677">
    <property type="entry name" value="Nucleotide-bd_a/b_plait_sf"/>
</dbReference>
<dbReference type="AlphaFoldDB" id="A0A1E4TFY4"/>
<reference evidence="8" key="1">
    <citation type="submission" date="2016-02" db="EMBL/GenBank/DDBJ databases">
        <title>Comparative genomics of biotechnologically important yeasts.</title>
        <authorList>
            <consortium name="DOE Joint Genome Institute"/>
            <person name="Riley R."/>
            <person name="Haridas S."/>
            <person name="Wolfe K.H."/>
            <person name="Lopes M.R."/>
            <person name="Hittinger C.T."/>
            <person name="Goker M."/>
            <person name="Salamov A."/>
            <person name="Wisecaver J."/>
            <person name="Long T.M."/>
            <person name="Aerts A.L."/>
            <person name="Barry K."/>
            <person name="Choi C."/>
            <person name="Clum A."/>
            <person name="Coughlan A.Y."/>
            <person name="Deshpande S."/>
            <person name="Douglass A.P."/>
            <person name="Hanson S.J."/>
            <person name="Klenk H.-P."/>
            <person name="Labutti K."/>
            <person name="Lapidus A."/>
            <person name="Lindquist E."/>
            <person name="Lipzen A."/>
            <person name="Meier-Kolthoff J.P."/>
            <person name="Ohm R.A."/>
            <person name="Otillar R.P."/>
            <person name="Pangilinan J."/>
            <person name="Peng Y."/>
            <person name="Rokas A."/>
            <person name="Rosa C.A."/>
            <person name="Scheuner C."/>
            <person name="Sibirny A.A."/>
            <person name="Slot J.C."/>
            <person name="Stielow J.B."/>
            <person name="Sun H."/>
            <person name="Kurtzman C.P."/>
            <person name="Blackwell M."/>
            <person name="Jeffries T.W."/>
            <person name="Grigoriev I.V."/>
        </authorList>
    </citation>
    <scope>NUCLEOTIDE SEQUENCE [LARGE SCALE GENOMIC DNA]</scope>
    <source>
        <strain evidence="8">NRRL Y-17796</strain>
    </source>
</reference>
<dbReference type="GO" id="GO:0071004">
    <property type="term" value="C:U2-type prespliceosome"/>
    <property type="evidence" value="ECO:0007669"/>
    <property type="project" value="EnsemblFungi"/>
</dbReference>
<dbReference type="PRINTS" id="PR01848">
    <property type="entry name" value="U2AUXFACTOR"/>
</dbReference>
<feature type="domain" description="C3H1-type" evidence="6">
    <location>
        <begin position="2"/>
        <end position="30"/>
    </location>
</feature>
<dbReference type="GO" id="GO:0045292">
    <property type="term" value="P:mRNA cis splicing, via spliceosome"/>
    <property type="evidence" value="ECO:0007669"/>
    <property type="project" value="EnsemblFungi"/>
</dbReference>
<dbReference type="EMBL" id="KV453842">
    <property type="protein sequence ID" value="ODV90656.1"/>
    <property type="molecule type" value="Genomic_DNA"/>
</dbReference>
<dbReference type="Pfam" id="PF00642">
    <property type="entry name" value="zf-CCCH"/>
    <property type="match status" value="1"/>
</dbReference>
<evidence type="ECO:0000256" key="1">
    <source>
        <dbReference type="ARBA" id="ARBA00022723"/>
    </source>
</evidence>
<protein>
    <recommendedName>
        <fullName evidence="6">C3H1-type domain-containing protein</fullName>
    </recommendedName>
</protein>
<dbReference type="Gene3D" id="3.30.70.330">
    <property type="match status" value="1"/>
</dbReference>
<organism evidence="7 8">
    <name type="scientific">Tortispora caseinolytica NRRL Y-17796</name>
    <dbReference type="NCBI Taxonomy" id="767744"/>
    <lineage>
        <taxon>Eukaryota</taxon>
        <taxon>Fungi</taxon>
        <taxon>Dikarya</taxon>
        <taxon>Ascomycota</taxon>
        <taxon>Saccharomycotina</taxon>
        <taxon>Trigonopsidomycetes</taxon>
        <taxon>Trigonopsidales</taxon>
        <taxon>Trigonopsidaceae</taxon>
        <taxon>Tortispora</taxon>
    </lineage>
</organism>
<evidence type="ECO:0000313" key="7">
    <source>
        <dbReference type="EMBL" id="ODV90656.1"/>
    </source>
</evidence>
<feature type="zinc finger region" description="C3H1-type" evidence="5">
    <location>
        <begin position="131"/>
        <end position="158"/>
    </location>
</feature>
<evidence type="ECO:0000256" key="3">
    <source>
        <dbReference type="ARBA" id="ARBA00022771"/>
    </source>
</evidence>
<dbReference type="PROSITE" id="PS50103">
    <property type="entry name" value="ZF_C3H1"/>
    <property type="match status" value="2"/>
</dbReference>
<dbReference type="InterPro" id="IPR035979">
    <property type="entry name" value="RBD_domain_sf"/>
</dbReference>
<keyword evidence="1 5" id="KW-0479">Metal-binding</keyword>
<keyword evidence="3 5" id="KW-0863">Zinc-finger</keyword>
<gene>
    <name evidence="7" type="ORF">CANCADRAFT_108999</name>
</gene>
<dbReference type="SUPFAM" id="SSF90229">
    <property type="entry name" value="CCCH zinc finger"/>
    <property type="match status" value="1"/>
</dbReference>
<dbReference type="PANTHER" id="PTHR12620">
    <property type="entry name" value="U2 SNRNP AUXILIARY FACTOR, SMALL SUBUNIT"/>
    <property type="match status" value="1"/>
</dbReference>
<dbReference type="InterPro" id="IPR036855">
    <property type="entry name" value="Znf_CCCH_sf"/>
</dbReference>
<feature type="domain" description="C3H1-type" evidence="6">
    <location>
        <begin position="131"/>
        <end position="158"/>
    </location>
</feature>
<dbReference type="SUPFAM" id="SSF54928">
    <property type="entry name" value="RNA-binding domain, RBD"/>
    <property type="match status" value="1"/>
</dbReference>
<feature type="zinc finger region" description="C3H1-type" evidence="5">
    <location>
        <begin position="2"/>
        <end position="30"/>
    </location>
</feature>